<evidence type="ECO:0000256" key="2">
    <source>
        <dbReference type="ARBA" id="ARBA00022840"/>
    </source>
</evidence>
<dbReference type="PANTHER" id="PTHR16305:SF28">
    <property type="entry name" value="GUANYLATE CYCLASE DOMAIN-CONTAINING PROTEIN"/>
    <property type="match status" value="1"/>
</dbReference>
<dbReference type="InterPro" id="IPR029787">
    <property type="entry name" value="Nucleotide_cyclase"/>
</dbReference>
<keyword evidence="6" id="KW-1185">Reference proteome</keyword>
<dbReference type="GO" id="GO:0004016">
    <property type="term" value="F:adenylate cyclase activity"/>
    <property type="evidence" value="ECO:0007669"/>
    <property type="project" value="TreeGrafter"/>
</dbReference>
<dbReference type="Gene3D" id="3.30.70.1230">
    <property type="entry name" value="Nucleotide cyclase"/>
    <property type="match status" value="1"/>
</dbReference>
<dbReference type="SUPFAM" id="SSF55073">
    <property type="entry name" value="Nucleotide cyclase"/>
    <property type="match status" value="1"/>
</dbReference>
<keyword evidence="1" id="KW-0547">Nucleotide-binding</keyword>
<dbReference type="PANTHER" id="PTHR16305">
    <property type="entry name" value="TESTICULAR SOLUBLE ADENYLYL CYCLASE"/>
    <property type="match status" value="1"/>
</dbReference>
<keyword evidence="4" id="KW-0175">Coiled coil</keyword>
<feature type="coiled-coil region" evidence="4">
    <location>
        <begin position="1470"/>
        <end position="1497"/>
    </location>
</feature>
<proteinExistence type="predicted"/>
<evidence type="ECO:0008006" key="7">
    <source>
        <dbReference type="Google" id="ProtNLM"/>
    </source>
</evidence>
<accession>A0A9N9TDI5</accession>
<keyword evidence="3" id="KW-0456">Lyase</keyword>
<keyword evidence="2" id="KW-0067">ATP-binding</keyword>
<dbReference type="GO" id="GO:0005737">
    <property type="term" value="C:cytoplasm"/>
    <property type="evidence" value="ECO:0007669"/>
    <property type="project" value="TreeGrafter"/>
</dbReference>
<gene>
    <name evidence="5" type="ORF">PHYEVI_LOCUS2676</name>
</gene>
<dbReference type="OrthoDB" id="194468at2759"/>
<evidence type="ECO:0000256" key="3">
    <source>
        <dbReference type="ARBA" id="ARBA00023239"/>
    </source>
</evidence>
<dbReference type="InterPro" id="IPR027417">
    <property type="entry name" value="P-loop_NTPase"/>
</dbReference>
<dbReference type="FunFam" id="3.30.70.1230:FF:000017">
    <property type="entry name" value="Adenylate cyclase type 10"/>
    <property type="match status" value="1"/>
</dbReference>
<evidence type="ECO:0000313" key="5">
    <source>
        <dbReference type="EMBL" id="CAG9856250.1"/>
    </source>
</evidence>
<protein>
    <recommendedName>
        <fullName evidence="7">Adenylate cyclase type 10</fullName>
    </recommendedName>
</protein>
<organism evidence="5 6">
    <name type="scientific">Phyllotreta striolata</name>
    <name type="common">Striped flea beetle</name>
    <name type="synonym">Crioceris striolata</name>
    <dbReference type="NCBI Taxonomy" id="444603"/>
    <lineage>
        <taxon>Eukaryota</taxon>
        <taxon>Metazoa</taxon>
        <taxon>Ecdysozoa</taxon>
        <taxon>Arthropoda</taxon>
        <taxon>Hexapoda</taxon>
        <taxon>Insecta</taxon>
        <taxon>Pterygota</taxon>
        <taxon>Neoptera</taxon>
        <taxon>Endopterygota</taxon>
        <taxon>Coleoptera</taxon>
        <taxon>Polyphaga</taxon>
        <taxon>Cucujiformia</taxon>
        <taxon>Chrysomeloidea</taxon>
        <taxon>Chrysomelidae</taxon>
        <taxon>Galerucinae</taxon>
        <taxon>Alticini</taxon>
        <taxon>Phyllotreta</taxon>
    </lineage>
</organism>
<reference evidence="5" key="1">
    <citation type="submission" date="2022-01" db="EMBL/GenBank/DDBJ databases">
        <authorList>
            <person name="King R."/>
        </authorList>
    </citation>
    <scope>NUCLEOTIDE SEQUENCE</scope>
</reference>
<dbReference type="Proteomes" id="UP001153712">
    <property type="component" value="Chromosome 12"/>
</dbReference>
<name>A0A9N9TDI5_PHYSR</name>
<dbReference type="EMBL" id="OU900105">
    <property type="protein sequence ID" value="CAG9856250.1"/>
    <property type="molecule type" value="Genomic_DNA"/>
</dbReference>
<evidence type="ECO:0000256" key="4">
    <source>
        <dbReference type="SAM" id="Coils"/>
    </source>
</evidence>
<evidence type="ECO:0000313" key="6">
    <source>
        <dbReference type="Proteomes" id="UP001153712"/>
    </source>
</evidence>
<sequence length="1543" mass="177404">MVGKPIMDIKMAESVISAGEIVISARVSHHLNANEYLIDVLPDNVHAKILGVGPNWRNIQRHYEAKATPMDSLSILSGQWGASDELSTHSDKKEPSTQGEDDLFALRIANDQYALRPAVNHAARRNIKDELRKFIIAPVMQGIQANEPIEYLTEIRQVCILFINIKVAANLSVKANIDIANEVYLSICHEVKGKYGCVNKISNFDKDLMLLVIFGLRGFKHELESQMALTCAMSCYEKVARMSNISGVATAVTTGKCYCGAFGHALRREYTVIGGIVNKAARLMVAYPNKVTCDRETFLHSKLEPRNFVLQQPKLLKGIPNPGPIYQFKGIEESSRALSEIMNLPLLGRDQEIELFRMLYKKAKKLIDSKSREPFYSMLLYKGTFRQGKTRLLEEIMYLTRENRYAKKYWFWSYDNNIPYKAIKKIFYKFFRIRLKANESRKQKAILPFLNNAKITPSDACFLNIAFDVNFPITSKFTNMSNAEKYKTLQQLFKRLCRSIFNNFWLLLMDDVQFMDDESWLLLNILIEEQLVFIVGTLGVEMVSPLVGELHVNAKIKVAELKAIDKWYHVGLACQMLQVGGIPPELEKTIQMKSSGNPGWVESFLVSTLQSGGLGLVEMTREKAYADGIVIPPLYAVMRLSNEETKLWIEIMEERLTSVTDDRLGTRWKMFVDSCRESFPDLSVAREFDTIAKKSEVLKICVLNEDFNLADVDPELAIDVIILKTFDALTSYEQLLLKCSSVLGDVFPRNMLIYIMSSSAIRTTALAVKKLFEIHVLSCAKGNFIEGGLDFHERLNNPNENLSVKCECRGLIIDDSCQDLPKYALCGYMRFRSSEFREITYNLLTENQKRDLHEKAIRYLEKDARRCRACGSGYFTRQLGTGRLDHTLRMKRKEPKRSLSIESPSIQEGMAATKFLTRYSFISLDSLQSSFTGSNPFKWKDSGRLKDQSVLSGSQDHMLSTISKEIGMKAVRKLKDNFNLVRSFSASDFSQCTCLQVLNTLYSDLIDHCKGAGHAEKILSVTAEYAYVCIENNNAPYAIKILEEALELLEGPLKDQIELDWMVDLRKGKLYTILGQARMEIDDDQALAYFKEALNRYGLKYPKTVGGRNLLKHILKLKHKLKYTLGYNAFRRNVDDTVKEYNNNLSECLGCLCKYYMKKNRLMEAELMAIWSLSKAVTTESDFEKLCYAYGNAIMTETMLNHFKFAEILEIYSLKNCHMKKSYVELDELKSVAYLYYTISLRRVIRGEIEKFLHIGHLLWKLAASCRCENIVFLTLPLIAYVILTKRQIAECVHVIQEIRYVVENDVDNSEKCWYYALCMLVHLETSLSVEAPSECLRFVQEDSMETAGRDSEGKKQLLACVWLREIRLENWESAVVWQKFVWNFCLKRTGESLANCVTSLYLLEGLIIYLCHKLDRKNMKCVNKAINKITEIIERLDKESKYNKFIQPRLLHMKAYYKLVRFNDYKGALKMMLKAKINAEANLNDLEMDYLRHTEKAWLKKLHREEMDFWRDHADDLNQISVGDPDFLEKIHHFTLPLPIYA</sequence>
<dbReference type="GO" id="GO:0005524">
    <property type="term" value="F:ATP binding"/>
    <property type="evidence" value="ECO:0007669"/>
    <property type="project" value="UniProtKB-KW"/>
</dbReference>
<dbReference type="SUPFAM" id="SSF52540">
    <property type="entry name" value="P-loop containing nucleoside triphosphate hydrolases"/>
    <property type="match status" value="1"/>
</dbReference>
<evidence type="ECO:0000256" key="1">
    <source>
        <dbReference type="ARBA" id="ARBA00022741"/>
    </source>
</evidence>